<keyword evidence="5" id="KW-1185">Reference proteome</keyword>
<keyword evidence="1" id="KW-0862">Zinc</keyword>
<evidence type="ECO:0000256" key="2">
    <source>
        <dbReference type="SAM" id="MobiDB-lite"/>
    </source>
</evidence>
<feature type="compositionally biased region" description="Basic and acidic residues" evidence="2">
    <location>
        <begin position="31"/>
        <end position="58"/>
    </location>
</feature>
<dbReference type="SUPFAM" id="SSF57667">
    <property type="entry name" value="beta-beta-alpha zinc fingers"/>
    <property type="match status" value="1"/>
</dbReference>
<proteinExistence type="predicted"/>
<dbReference type="AlphaFoldDB" id="A0AAD8ZRA5"/>
<comment type="caution">
    <text evidence="4">The sequence shown here is derived from an EMBL/GenBank/DDBJ whole genome shotgun (WGS) entry which is preliminary data.</text>
</comment>
<name>A0AAD8ZRA5_9TELE</name>
<dbReference type="EMBL" id="JAROKS010000006">
    <property type="protein sequence ID" value="KAK1803126.1"/>
    <property type="molecule type" value="Genomic_DNA"/>
</dbReference>
<dbReference type="Gene3D" id="3.30.160.60">
    <property type="entry name" value="Classic Zinc Finger"/>
    <property type="match status" value="1"/>
</dbReference>
<evidence type="ECO:0000313" key="5">
    <source>
        <dbReference type="Proteomes" id="UP001239994"/>
    </source>
</evidence>
<gene>
    <name evidence="4" type="ORF">P4O66_021662</name>
</gene>
<reference evidence="4" key="1">
    <citation type="submission" date="2023-03" db="EMBL/GenBank/DDBJ databases">
        <title>Electrophorus voltai genome.</title>
        <authorList>
            <person name="Bian C."/>
        </authorList>
    </citation>
    <scope>NUCLEOTIDE SEQUENCE</scope>
    <source>
        <strain evidence="4">CB-2022</strain>
        <tissue evidence="4">Muscle</tissue>
    </source>
</reference>
<organism evidence="4 5">
    <name type="scientific">Electrophorus voltai</name>
    <dbReference type="NCBI Taxonomy" id="2609070"/>
    <lineage>
        <taxon>Eukaryota</taxon>
        <taxon>Metazoa</taxon>
        <taxon>Chordata</taxon>
        <taxon>Craniata</taxon>
        <taxon>Vertebrata</taxon>
        <taxon>Euteleostomi</taxon>
        <taxon>Actinopterygii</taxon>
        <taxon>Neopterygii</taxon>
        <taxon>Teleostei</taxon>
        <taxon>Ostariophysi</taxon>
        <taxon>Gymnotiformes</taxon>
        <taxon>Gymnotoidei</taxon>
        <taxon>Gymnotidae</taxon>
        <taxon>Electrophorus</taxon>
    </lineage>
</organism>
<dbReference type="InterPro" id="IPR036236">
    <property type="entry name" value="Znf_C2H2_sf"/>
</dbReference>
<accession>A0AAD8ZRA5</accession>
<keyword evidence="1" id="KW-0863">Zinc-finger</keyword>
<dbReference type="Proteomes" id="UP001239994">
    <property type="component" value="Unassembled WGS sequence"/>
</dbReference>
<dbReference type="InterPro" id="IPR013087">
    <property type="entry name" value="Znf_C2H2_type"/>
</dbReference>
<dbReference type="PROSITE" id="PS50157">
    <property type="entry name" value="ZINC_FINGER_C2H2_2"/>
    <property type="match status" value="1"/>
</dbReference>
<sequence length="101" mass="11169">MEPYRCGQCGKAFSHCTYLAARTRVPWEPELKEKAPSSVCHTERGAERENKAQKEGDGGRSAGRLSVKNSGTLFKMAAALKRTKLYLAHEIISMIQDSSPI</sequence>
<feature type="domain" description="C2H2-type" evidence="3">
    <location>
        <begin position="4"/>
        <end position="35"/>
    </location>
</feature>
<evidence type="ECO:0000256" key="1">
    <source>
        <dbReference type="PROSITE-ProRule" id="PRU00042"/>
    </source>
</evidence>
<evidence type="ECO:0000259" key="3">
    <source>
        <dbReference type="PROSITE" id="PS50157"/>
    </source>
</evidence>
<dbReference type="GO" id="GO:0008270">
    <property type="term" value="F:zinc ion binding"/>
    <property type="evidence" value="ECO:0007669"/>
    <property type="project" value="UniProtKB-KW"/>
</dbReference>
<protein>
    <recommendedName>
        <fullName evidence="3">C2H2-type domain-containing protein</fullName>
    </recommendedName>
</protein>
<feature type="region of interest" description="Disordered" evidence="2">
    <location>
        <begin position="31"/>
        <end position="65"/>
    </location>
</feature>
<feature type="non-terminal residue" evidence="4">
    <location>
        <position position="101"/>
    </location>
</feature>
<keyword evidence="1" id="KW-0479">Metal-binding</keyword>
<evidence type="ECO:0000313" key="4">
    <source>
        <dbReference type="EMBL" id="KAK1803126.1"/>
    </source>
</evidence>